<evidence type="ECO:0000313" key="2">
    <source>
        <dbReference type="Proteomes" id="UP001243375"/>
    </source>
</evidence>
<reference evidence="1" key="1">
    <citation type="submission" date="2023-04" db="EMBL/GenBank/DDBJ databases">
        <title>Draft Genome sequencing of Naganishia species isolated from polar environments using Oxford Nanopore Technology.</title>
        <authorList>
            <person name="Leo P."/>
            <person name="Venkateswaran K."/>
        </authorList>
    </citation>
    <scope>NUCLEOTIDE SEQUENCE</scope>
    <source>
        <strain evidence="1">MNA-CCFEE 5425</strain>
    </source>
</reference>
<comment type="caution">
    <text evidence="1">The sequence shown here is derived from an EMBL/GenBank/DDBJ whole genome shotgun (WGS) entry which is preliminary data.</text>
</comment>
<dbReference type="EMBL" id="JASBWU010000003">
    <property type="protein sequence ID" value="KAJ9123199.1"/>
    <property type="molecule type" value="Genomic_DNA"/>
</dbReference>
<organism evidence="1 2">
    <name type="scientific">Naganishia vaughanmartiniae</name>
    <dbReference type="NCBI Taxonomy" id="1424756"/>
    <lineage>
        <taxon>Eukaryota</taxon>
        <taxon>Fungi</taxon>
        <taxon>Dikarya</taxon>
        <taxon>Basidiomycota</taxon>
        <taxon>Agaricomycotina</taxon>
        <taxon>Tremellomycetes</taxon>
        <taxon>Filobasidiales</taxon>
        <taxon>Filobasidiaceae</taxon>
        <taxon>Naganishia</taxon>
    </lineage>
</organism>
<proteinExistence type="predicted"/>
<evidence type="ECO:0000313" key="1">
    <source>
        <dbReference type="EMBL" id="KAJ9123199.1"/>
    </source>
</evidence>
<accession>A0ACC2XID9</accession>
<gene>
    <name evidence="1" type="ORF">QFC22_001392</name>
</gene>
<protein>
    <submittedName>
        <fullName evidence="1">Uncharacterized protein</fullName>
    </submittedName>
</protein>
<keyword evidence="2" id="KW-1185">Reference proteome</keyword>
<dbReference type="Proteomes" id="UP001243375">
    <property type="component" value="Unassembled WGS sequence"/>
</dbReference>
<name>A0ACC2XID9_9TREE</name>
<sequence>MSLSISTSPPWQEDAWKMGQASPLAEVSPPTQDETPNLRPRRAKGCLPDTPPESSPPDARRAVSAAARAQSITEHVVAIYRSYAKPKSPTTSNKYQLGADTTTLGDQYDPVLPAFPDLSGDELMFSDDNDQEDQLSEDLSPTNGKQSRAGKKSSRATKGHDKVSNRVAARRHREMTKERLKNLEKLRTWLDEALTEYEKSNQRLHETFCKLQEENNKVW</sequence>